<dbReference type="Gene3D" id="1.25.10.90">
    <property type="match status" value="1"/>
</dbReference>
<dbReference type="InterPro" id="IPR014825">
    <property type="entry name" value="DNA_alkylation"/>
</dbReference>
<organism evidence="1 2">
    <name type="scientific">Nocardioides pocheonensis</name>
    <dbReference type="NCBI Taxonomy" id="661485"/>
    <lineage>
        <taxon>Bacteria</taxon>
        <taxon>Bacillati</taxon>
        <taxon>Actinomycetota</taxon>
        <taxon>Actinomycetes</taxon>
        <taxon>Propionibacteriales</taxon>
        <taxon>Nocardioidaceae</taxon>
        <taxon>Nocardioides</taxon>
    </lineage>
</organism>
<protein>
    <submittedName>
        <fullName evidence="1">DNA alkylation repair protein</fullName>
    </submittedName>
</protein>
<comment type="caution">
    <text evidence="1">The sequence shown here is derived from an EMBL/GenBank/DDBJ whole genome shotgun (WGS) entry which is preliminary data.</text>
</comment>
<sequence length="225" mass="25527">MSALAAEVRGRLRAAADPERAGAMAAYMRSAETGNLPFLGVRRPEVRRIVRAVAAAHPADAETRAAEVRELWDEAEFREERYAAQELLALRWSYGRLDLLDLHRHMAVTGAWWDHVDEVAHRIGDLAVAHPQEIAPVLRTWSREPSMWLRRLAILGQLRRRDQVDLDLLAEVIEANLADPEFFVRKAIGWALRDAARHHPAWVRAFVAGHDLSALSRREALRHLA</sequence>
<evidence type="ECO:0000313" key="2">
    <source>
        <dbReference type="Proteomes" id="UP000279994"/>
    </source>
</evidence>
<dbReference type="RefSeq" id="WP_123222941.1">
    <property type="nucleotide sequence ID" value="NZ_RJSF01000040.1"/>
</dbReference>
<dbReference type="PANTHER" id="PTHR34070">
    <property type="entry name" value="ARMADILLO-TYPE FOLD"/>
    <property type="match status" value="1"/>
</dbReference>
<name>A0A3N0GMX8_9ACTN</name>
<evidence type="ECO:0000313" key="1">
    <source>
        <dbReference type="EMBL" id="RNM13532.1"/>
    </source>
</evidence>
<dbReference type="Pfam" id="PF08713">
    <property type="entry name" value="DNA_alkylation"/>
    <property type="match status" value="1"/>
</dbReference>
<accession>A0A3N0GMX8</accession>
<dbReference type="SUPFAM" id="SSF48371">
    <property type="entry name" value="ARM repeat"/>
    <property type="match status" value="1"/>
</dbReference>
<gene>
    <name evidence="1" type="ORF">EFL26_10995</name>
</gene>
<keyword evidence="2" id="KW-1185">Reference proteome</keyword>
<dbReference type="EMBL" id="RJSF01000040">
    <property type="protein sequence ID" value="RNM13532.1"/>
    <property type="molecule type" value="Genomic_DNA"/>
</dbReference>
<dbReference type="Proteomes" id="UP000279994">
    <property type="component" value="Unassembled WGS sequence"/>
</dbReference>
<proteinExistence type="predicted"/>
<dbReference type="PANTHER" id="PTHR34070:SF1">
    <property type="entry name" value="DNA ALKYLATION REPAIR PROTEIN"/>
    <property type="match status" value="1"/>
</dbReference>
<reference evidence="1 2" key="1">
    <citation type="submission" date="2018-11" db="EMBL/GenBank/DDBJ databases">
        <authorList>
            <person name="Li F."/>
        </authorList>
    </citation>
    <scope>NUCLEOTIDE SEQUENCE [LARGE SCALE GENOMIC DNA]</scope>
    <source>
        <strain evidence="1 2">Gsoil 818</strain>
    </source>
</reference>
<dbReference type="AlphaFoldDB" id="A0A3N0GMX8"/>
<dbReference type="InterPro" id="IPR016024">
    <property type="entry name" value="ARM-type_fold"/>
</dbReference>
<dbReference type="OrthoDB" id="9775346at2"/>